<evidence type="ECO:0000256" key="1">
    <source>
        <dbReference type="SAM" id="MobiDB-lite"/>
    </source>
</evidence>
<reference evidence="2 3" key="1">
    <citation type="journal article" date="2021" name="Pathogens">
        <title>Isolation and Characterization of Kingella bonacorsii sp. nov., A Novel Kingella Species Detected in a Stable Periodontitis Subject.</title>
        <authorList>
            <person name="Antezack A."/>
            <person name="Boxberger M."/>
            <person name="Rolland C."/>
            <person name="Monnet-Corti V."/>
            <person name="La Scola B."/>
        </authorList>
    </citation>
    <scope>NUCLEOTIDE SEQUENCE [LARGE SCALE GENOMIC DNA]</scope>
    <source>
        <strain evidence="2 3">Marseille-Q4569</strain>
    </source>
</reference>
<dbReference type="Proteomes" id="UP000614058">
    <property type="component" value="Unassembled WGS sequence"/>
</dbReference>
<dbReference type="RefSeq" id="WP_200521721.1">
    <property type="nucleotide sequence ID" value="NZ_JAEHNZ010000001.1"/>
</dbReference>
<sequence length="122" mass="13894">MYIPQKIKTLIWLVLIAIALFGAYQIPAVRTLVNRTAAKQGIDIDKNSPEAQIRRLKGSYDDRDDSEIQKENLDRKVQQFRDYGKELTPNAGSAPSNGHVRIKEGSYSDQTDQRRHGKSSRH</sequence>
<gene>
    <name evidence="2" type="ORF">JDW22_03500</name>
</gene>
<dbReference type="EMBL" id="JAEHNZ010000001">
    <property type="protein sequence ID" value="MBK0395672.1"/>
    <property type="molecule type" value="Genomic_DNA"/>
</dbReference>
<keyword evidence="3" id="KW-1185">Reference proteome</keyword>
<comment type="caution">
    <text evidence="2">The sequence shown here is derived from an EMBL/GenBank/DDBJ whole genome shotgun (WGS) entry which is preliminary data.</text>
</comment>
<feature type="region of interest" description="Disordered" evidence="1">
    <location>
        <begin position="82"/>
        <end position="122"/>
    </location>
</feature>
<evidence type="ECO:0000313" key="2">
    <source>
        <dbReference type="EMBL" id="MBK0395672.1"/>
    </source>
</evidence>
<evidence type="ECO:0000313" key="3">
    <source>
        <dbReference type="Proteomes" id="UP000614058"/>
    </source>
</evidence>
<organism evidence="2 3">
    <name type="scientific">Kingella bonacorsii</name>
    <dbReference type="NCBI Taxonomy" id="2796361"/>
    <lineage>
        <taxon>Bacteria</taxon>
        <taxon>Pseudomonadati</taxon>
        <taxon>Pseudomonadota</taxon>
        <taxon>Betaproteobacteria</taxon>
        <taxon>Neisseriales</taxon>
        <taxon>Neisseriaceae</taxon>
        <taxon>Kingella</taxon>
    </lineage>
</organism>
<name>A0ABS1BQX9_9NEIS</name>
<proteinExistence type="predicted"/>
<accession>A0ABS1BQX9</accession>
<feature type="compositionally biased region" description="Basic and acidic residues" evidence="1">
    <location>
        <begin position="101"/>
        <end position="114"/>
    </location>
</feature>
<protein>
    <submittedName>
        <fullName evidence="2">Uncharacterized protein</fullName>
    </submittedName>
</protein>